<keyword evidence="1" id="KW-0808">Transferase</keyword>
<evidence type="ECO:0000313" key="2">
    <source>
        <dbReference type="Proteomes" id="UP000190056"/>
    </source>
</evidence>
<reference evidence="1 2" key="1">
    <citation type="submission" date="2017-01" db="EMBL/GenBank/DDBJ databases">
        <authorList>
            <person name="Abreu V.A."/>
            <person name="Popin R.V."/>
            <person name="Rigonato J."/>
            <person name="Andreote A.P."/>
            <person name="Schaker P.C."/>
            <person name="Hoff-Risseti C."/>
            <person name="Alvarenga D.O."/>
            <person name="Varani A.M."/>
            <person name="Fiore M.F."/>
        </authorList>
    </citation>
    <scope>NUCLEOTIDE SEQUENCE [LARGE SCALE GENOMIC DNA]</scope>
    <source>
        <strain evidence="1 2">CENA302</strain>
    </source>
</reference>
<dbReference type="SUPFAM" id="SSF53335">
    <property type="entry name" value="S-adenosyl-L-methionine-dependent methyltransferases"/>
    <property type="match status" value="1"/>
</dbReference>
<dbReference type="GO" id="GO:0032259">
    <property type="term" value="P:methylation"/>
    <property type="evidence" value="ECO:0007669"/>
    <property type="project" value="UniProtKB-KW"/>
</dbReference>
<comment type="caution">
    <text evidence="1">The sequence shown here is derived from an EMBL/GenBank/DDBJ whole genome shotgun (WGS) entry which is preliminary data.</text>
</comment>
<dbReference type="RefSeq" id="WP_061546857.1">
    <property type="nucleotide sequence ID" value="NZ_MTPU01000003.1"/>
</dbReference>
<dbReference type="GO" id="GO:0008168">
    <property type="term" value="F:methyltransferase activity"/>
    <property type="evidence" value="ECO:0007669"/>
    <property type="project" value="UniProtKB-KW"/>
</dbReference>
<gene>
    <name evidence="1" type="ORF">CENA302_00700</name>
</gene>
<keyword evidence="1" id="KW-0489">Methyltransferase</keyword>
<protein>
    <submittedName>
        <fullName evidence="1">Methyltransferase type 11</fullName>
    </submittedName>
</protein>
<proteinExistence type="predicted"/>
<dbReference type="EMBL" id="MTPU01000003">
    <property type="protein sequence ID" value="OPH11347.1"/>
    <property type="molecule type" value="Genomic_DNA"/>
</dbReference>
<dbReference type="InterPro" id="IPR029063">
    <property type="entry name" value="SAM-dependent_MTases_sf"/>
</dbReference>
<organism evidence="1 2">
    <name type="scientific">Cylindrospermopsis raciborskii CENA302</name>
    <dbReference type="NCBI Taxonomy" id="1170768"/>
    <lineage>
        <taxon>Bacteria</taxon>
        <taxon>Bacillati</taxon>
        <taxon>Cyanobacteriota</taxon>
        <taxon>Cyanophyceae</taxon>
        <taxon>Nostocales</taxon>
        <taxon>Aphanizomenonaceae</taxon>
        <taxon>Cylindrospermopsis</taxon>
    </lineage>
</organism>
<name>A0A9Q5QZK9_9CYAN</name>
<dbReference type="Proteomes" id="UP000190056">
    <property type="component" value="Unassembled WGS sequence"/>
</dbReference>
<dbReference type="AlphaFoldDB" id="A0A9Q5QZK9"/>
<evidence type="ECO:0000313" key="1">
    <source>
        <dbReference type="EMBL" id="OPH11347.1"/>
    </source>
</evidence>
<accession>A0A9Q5QZK9</accession>
<sequence>MLKQEAQWLGKMIYSLDQDRVFPLLNLGSSSQKFREKQQPWIYQFLFKPAEEKGNLVIHTDLKQELGIDLIGSLNDPEFLKTISGLNIKSVICSNLLEHIVNKEEICQNINSIIPVNGYLFVTVPYQFPLHLDPIDTFFRPNINQLCELFPDLEMMEAEIISGGKLYQCTSTPGFLYVIIMIIRLLLPFYQPLRWLNSLRYSLWLFRDISVTCIVFRKNQKT</sequence>